<dbReference type="GO" id="GO:0008270">
    <property type="term" value="F:zinc ion binding"/>
    <property type="evidence" value="ECO:0007669"/>
    <property type="project" value="UniProtKB-KW"/>
</dbReference>
<keyword evidence="5" id="KW-0805">Transcription regulation</keyword>
<protein>
    <recommendedName>
        <fullName evidence="11">SBP-type domain-containing protein</fullName>
    </recommendedName>
</protein>
<evidence type="ECO:0000256" key="10">
    <source>
        <dbReference type="SAM" id="MobiDB-lite"/>
    </source>
</evidence>
<keyword evidence="4" id="KW-0862">Zinc</keyword>
<feature type="region of interest" description="Disordered" evidence="10">
    <location>
        <begin position="320"/>
        <end position="449"/>
    </location>
</feature>
<evidence type="ECO:0000256" key="3">
    <source>
        <dbReference type="ARBA" id="ARBA00022771"/>
    </source>
</evidence>
<evidence type="ECO:0000256" key="9">
    <source>
        <dbReference type="PROSITE-ProRule" id="PRU00470"/>
    </source>
</evidence>
<dbReference type="InterPro" id="IPR036893">
    <property type="entry name" value="SBP_sf"/>
</dbReference>
<comment type="subcellular location">
    <subcellularLocation>
        <location evidence="1">Nucleus</location>
    </subcellularLocation>
</comment>
<dbReference type="PANTHER" id="PTHR31251">
    <property type="entry name" value="SQUAMOSA PROMOTER-BINDING-LIKE PROTEIN 4"/>
    <property type="match status" value="1"/>
</dbReference>
<dbReference type="InterPro" id="IPR044817">
    <property type="entry name" value="SBP-like"/>
</dbReference>
<evidence type="ECO:0000256" key="8">
    <source>
        <dbReference type="ARBA" id="ARBA00023242"/>
    </source>
</evidence>
<proteinExistence type="predicted"/>
<evidence type="ECO:0000256" key="6">
    <source>
        <dbReference type="ARBA" id="ARBA00023125"/>
    </source>
</evidence>
<keyword evidence="3 9" id="KW-0863">Zinc-finger</keyword>
<dbReference type="Gramene" id="Kaladp0006s0090.1.v1.1">
    <property type="protein sequence ID" value="Kaladp0006s0090.1.v1.1"/>
    <property type="gene ID" value="Kaladp0006s0090.v1.1"/>
</dbReference>
<dbReference type="EnsemblPlants" id="Kaladp0006s0090.1.v1.1">
    <property type="protein sequence ID" value="Kaladp0006s0090.1.v1.1"/>
    <property type="gene ID" value="Kaladp0006s0090.v1.1"/>
</dbReference>
<evidence type="ECO:0000259" key="11">
    <source>
        <dbReference type="PROSITE" id="PS51141"/>
    </source>
</evidence>
<evidence type="ECO:0000313" key="12">
    <source>
        <dbReference type="EnsemblPlants" id="Kaladp0006s0090.1.v1.1"/>
    </source>
</evidence>
<feature type="region of interest" description="Disordered" evidence="10">
    <location>
        <begin position="86"/>
        <end position="125"/>
    </location>
</feature>
<feature type="compositionally biased region" description="Low complexity" evidence="10">
    <location>
        <begin position="413"/>
        <end position="422"/>
    </location>
</feature>
<evidence type="ECO:0000256" key="5">
    <source>
        <dbReference type="ARBA" id="ARBA00023015"/>
    </source>
</evidence>
<evidence type="ECO:0000256" key="1">
    <source>
        <dbReference type="ARBA" id="ARBA00004123"/>
    </source>
</evidence>
<dbReference type="Gene3D" id="4.10.1100.10">
    <property type="entry name" value="Transcription factor, SBP-box domain"/>
    <property type="match status" value="1"/>
</dbReference>
<feature type="compositionally biased region" description="Basic and acidic residues" evidence="10">
    <location>
        <begin position="336"/>
        <end position="345"/>
    </location>
</feature>
<keyword evidence="6" id="KW-0238">DNA-binding</keyword>
<name>A0A7N0SVR7_KALFE</name>
<reference evidence="12" key="1">
    <citation type="submission" date="2021-01" db="UniProtKB">
        <authorList>
            <consortium name="EnsemblPlants"/>
        </authorList>
    </citation>
    <scope>IDENTIFICATION</scope>
</reference>
<dbReference type="FunFam" id="4.10.1100.10:FF:000001">
    <property type="entry name" value="Squamosa promoter-binding-like protein 14"/>
    <property type="match status" value="1"/>
</dbReference>
<keyword evidence="7" id="KW-0804">Transcription</keyword>
<dbReference type="InterPro" id="IPR004333">
    <property type="entry name" value="SBP_dom"/>
</dbReference>
<dbReference type="AlphaFoldDB" id="A0A7N0SVR7"/>
<organism evidence="12 13">
    <name type="scientific">Kalanchoe fedtschenkoi</name>
    <name type="common">Lavender scallops</name>
    <name type="synonym">South American air plant</name>
    <dbReference type="NCBI Taxonomy" id="63787"/>
    <lineage>
        <taxon>Eukaryota</taxon>
        <taxon>Viridiplantae</taxon>
        <taxon>Streptophyta</taxon>
        <taxon>Embryophyta</taxon>
        <taxon>Tracheophyta</taxon>
        <taxon>Spermatophyta</taxon>
        <taxon>Magnoliopsida</taxon>
        <taxon>eudicotyledons</taxon>
        <taxon>Gunneridae</taxon>
        <taxon>Pentapetalae</taxon>
        <taxon>Saxifragales</taxon>
        <taxon>Crassulaceae</taxon>
        <taxon>Kalanchoe</taxon>
    </lineage>
</organism>
<dbReference type="PANTHER" id="PTHR31251:SF110">
    <property type="entry name" value="SQUAMOSA PROMOTER-BINDING-LIKE PROTEIN 14"/>
    <property type="match status" value="1"/>
</dbReference>
<dbReference type="PROSITE" id="PS51141">
    <property type="entry name" value="ZF_SBP"/>
    <property type="match status" value="1"/>
</dbReference>
<dbReference type="Pfam" id="PF03110">
    <property type="entry name" value="SBP"/>
    <property type="match status" value="1"/>
</dbReference>
<dbReference type="GO" id="GO:0005634">
    <property type="term" value="C:nucleus"/>
    <property type="evidence" value="ECO:0007669"/>
    <property type="project" value="UniProtKB-SubCell"/>
</dbReference>
<keyword evidence="2" id="KW-0479">Metal-binding</keyword>
<evidence type="ECO:0000313" key="13">
    <source>
        <dbReference type="Proteomes" id="UP000594263"/>
    </source>
</evidence>
<dbReference type="GO" id="GO:0003677">
    <property type="term" value="F:DNA binding"/>
    <property type="evidence" value="ECO:0007669"/>
    <property type="project" value="UniProtKB-KW"/>
</dbReference>
<keyword evidence="13" id="KW-1185">Reference proteome</keyword>
<feature type="domain" description="SBP-type" evidence="11">
    <location>
        <begin position="126"/>
        <end position="203"/>
    </location>
</feature>
<dbReference type="Proteomes" id="UP000594263">
    <property type="component" value="Unplaced"/>
</dbReference>
<accession>A0A7N0SVR7</accession>
<dbReference type="SUPFAM" id="SSF103612">
    <property type="entry name" value="SBT domain"/>
    <property type="match status" value="1"/>
</dbReference>
<feature type="compositionally biased region" description="Polar residues" evidence="10">
    <location>
        <begin position="371"/>
        <end position="407"/>
    </location>
</feature>
<evidence type="ECO:0000256" key="4">
    <source>
        <dbReference type="ARBA" id="ARBA00022833"/>
    </source>
</evidence>
<evidence type="ECO:0000256" key="2">
    <source>
        <dbReference type="ARBA" id="ARBA00022723"/>
    </source>
</evidence>
<evidence type="ECO:0000256" key="7">
    <source>
        <dbReference type="ARBA" id="ARBA00023163"/>
    </source>
</evidence>
<keyword evidence="8" id="KW-0539">Nucleus</keyword>
<sequence length="546" mass="58899">MARKRDLSYQQQELMIDQPYHPSGGLQNSRDYWNSKGWNWDCTRFVAQQVNQNAMNLDIPVQSTQNKSNINGVAVEDDGSLCLKLGSGSGGSSSSDEPQLRPAKRVAASPGGKNSRSPGAGGNGNHPTCQVDSCMVDLSDAKDYHRRHKVCEAHSKATQALVGKQMQRFCQQCSRFHVLSEFDEGKRSCRRRLAGHNRRRRKTQPDDATSRLLSAGGQENAVNTGLDLVGLLAALARAQGNQDNANCAPAIVPNNEQLIQLISKINSFPPPTNATTKLPVSDNLEITIREASSEHQSGSSPNSSSQSTLNLLGVLPHASPVSVPDVSAMPSQRSSRSSDSEKTKSADTYQPGPLVLRKRTTLDLSSFGGERSSNSCHYPVEDSNSQDTQANLPLQLFFSSPEDNNSPPKMANSSKYFSSDSSNQNEDRSPSSSPGVQLFPVKPSKQRVNHDRITDVVNATTQVGRTPGGTVSFDLFGGSNKGVEVDFFRGSPNQAGYASPVSATSPSSSTCGAQDLTGRILFKLFDKDPSHLPVALRSEVCILDAH</sequence>